<dbReference type="InterPro" id="IPR050471">
    <property type="entry name" value="AB_hydrolase"/>
</dbReference>
<dbReference type="PANTHER" id="PTHR43433">
    <property type="entry name" value="HYDROLASE, ALPHA/BETA FOLD FAMILY PROTEIN"/>
    <property type="match status" value="1"/>
</dbReference>
<dbReference type="InterPro" id="IPR000073">
    <property type="entry name" value="AB_hydrolase_1"/>
</dbReference>
<dbReference type="PANTHER" id="PTHR43433:SF5">
    <property type="entry name" value="AB HYDROLASE-1 DOMAIN-CONTAINING PROTEIN"/>
    <property type="match status" value="1"/>
</dbReference>
<gene>
    <name evidence="2" type="ORF">M0G41_17005</name>
</gene>
<proteinExistence type="predicted"/>
<reference evidence="2" key="1">
    <citation type="submission" date="2022-04" db="EMBL/GenBank/DDBJ databases">
        <title>Lysobacter sp. CAU 1642 isolated from sea sand.</title>
        <authorList>
            <person name="Kim W."/>
        </authorList>
    </citation>
    <scope>NUCLEOTIDE SEQUENCE</scope>
    <source>
        <strain evidence="2">CAU 1642</strain>
    </source>
</reference>
<organism evidence="2 3">
    <name type="scientific">Pseudomarimonas salicorniae</name>
    <dbReference type="NCBI Taxonomy" id="2933270"/>
    <lineage>
        <taxon>Bacteria</taxon>
        <taxon>Pseudomonadati</taxon>
        <taxon>Pseudomonadota</taxon>
        <taxon>Gammaproteobacteria</taxon>
        <taxon>Lysobacterales</taxon>
        <taxon>Lysobacteraceae</taxon>
        <taxon>Pseudomarimonas</taxon>
    </lineage>
</organism>
<dbReference type="InterPro" id="IPR029058">
    <property type="entry name" value="AB_hydrolase_fold"/>
</dbReference>
<evidence type="ECO:0000313" key="2">
    <source>
        <dbReference type="EMBL" id="MCK7595361.1"/>
    </source>
</evidence>
<dbReference type="Proteomes" id="UP001431449">
    <property type="component" value="Unassembled WGS sequence"/>
</dbReference>
<dbReference type="SUPFAM" id="SSF53474">
    <property type="entry name" value="alpha/beta-Hydrolases"/>
    <property type="match status" value="1"/>
</dbReference>
<dbReference type="RefSeq" id="WP_248211246.1">
    <property type="nucleotide sequence ID" value="NZ_JALNMH010000016.1"/>
</dbReference>
<keyword evidence="2" id="KW-0378">Hydrolase</keyword>
<dbReference type="Gene3D" id="3.40.50.1820">
    <property type="entry name" value="alpha/beta hydrolase"/>
    <property type="match status" value="1"/>
</dbReference>
<name>A0ABT0GLD4_9GAMM</name>
<accession>A0ABT0GLD4</accession>
<dbReference type="Pfam" id="PF00561">
    <property type="entry name" value="Abhydrolase_1"/>
    <property type="match status" value="1"/>
</dbReference>
<sequence length="296" mass="31893">MPRATIGEIELDYDCLGPEEGPALVLIMGLSMQRTAWPRSLIEALAEAGLRVITFDNRDIGLSTRYHQTPAPNLLRVAAVRLTGRRPALPYTLGDLADDAAGLLDRLGIARAHVAGISMGGMIAQQFALRHPARLASLGLLASSSGRLGLPLPRASVLRLMRTRPVGADEHAAVDYIDRLFGVLAGPGWPTAAEERRARALEAVRRAPTGRSSERQLAAILADRRAHLLGTIRAPTLVLHGDADPMLPSAHGRDLARRIAGSRYVEISGWGHDLPDGLMPDLARRLAEHVHAAVQR</sequence>
<keyword evidence="3" id="KW-1185">Reference proteome</keyword>
<evidence type="ECO:0000313" key="3">
    <source>
        <dbReference type="Proteomes" id="UP001431449"/>
    </source>
</evidence>
<dbReference type="GO" id="GO:0016787">
    <property type="term" value="F:hydrolase activity"/>
    <property type="evidence" value="ECO:0007669"/>
    <property type="project" value="UniProtKB-KW"/>
</dbReference>
<evidence type="ECO:0000259" key="1">
    <source>
        <dbReference type="Pfam" id="PF00561"/>
    </source>
</evidence>
<protein>
    <submittedName>
        <fullName evidence="2">Alpha/beta fold hydrolase</fullName>
    </submittedName>
</protein>
<feature type="domain" description="AB hydrolase-1" evidence="1">
    <location>
        <begin position="22"/>
        <end position="273"/>
    </location>
</feature>
<comment type="caution">
    <text evidence="2">The sequence shown here is derived from an EMBL/GenBank/DDBJ whole genome shotgun (WGS) entry which is preliminary data.</text>
</comment>
<dbReference type="EMBL" id="JALNMH010000016">
    <property type="protein sequence ID" value="MCK7595361.1"/>
    <property type="molecule type" value="Genomic_DNA"/>
</dbReference>